<dbReference type="AlphaFoldDB" id="A0A077NH46"/>
<evidence type="ECO:0000313" key="2">
    <source>
        <dbReference type="EMBL" id="CDH01447.1"/>
    </source>
</evidence>
<proteinExistence type="predicted"/>
<protein>
    <submittedName>
        <fullName evidence="2">P-type conjugative transfer protein TrbJ</fullName>
    </submittedName>
</protein>
<dbReference type="InterPro" id="IPR014147">
    <property type="entry name" value="T4SS_TrbJ"/>
</dbReference>
<dbReference type="Proteomes" id="UP000028487">
    <property type="component" value="Unassembled WGS sequence"/>
</dbReference>
<name>A0A077NH46_XENBV</name>
<sequence length="253" mass="28150">MSNICLKSLCRTAIMAGLVGSALYNAAPPPAYAFFCANCATFTQQMHQYAEEVNTQLNTAKQLQTQIRQYGDMVKQGLALPRRMFDSVTSDLRGVIATYTNAKSLGRDISNLESRFKQQFPGYESYLKETGQAARMMPERYKKWALEGLDNARTAMQAAKINTSSFAAEDAQLDKIATRSQQAAGRLQAIQAGNEIAASNVQQLQKLRDLITTQIYMQGNYMAQMQERAAVDDALRQQRRSGVTINTGRDKGY</sequence>
<accession>A0A077NH46</accession>
<dbReference type="HOGENOM" id="CLU_065326_0_1_6"/>
<gene>
    <name evidence="2" type="ORF">XBFM1_2150025</name>
</gene>
<dbReference type="EMBL" id="CBSV010000130">
    <property type="protein sequence ID" value="CDH01447.1"/>
    <property type="molecule type" value="Genomic_DNA"/>
</dbReference>
<keyword evidence="1" id="KW-0732">Signal</keyword>
<comment type="caution">
    <text evidence="2">The sequence shown here is derived from an EMBL/GenBank/DDBJ whole genome shotgun (WGS) entry which is preliminary data.</text>
</comment>
<reference evidence="2" key="1">
    <citation type="submission" date="2013-07" db="EMBL/GenBank/DDBJ databases">
        <title>Sub-species coevolution in mutualistic symbiosis.</title>
        <authorList>
            <person name="Murfin K."/>
            <person name="Klassen J."/>
            <person name="Lee M."/>
            <person name="Forst S."/>
            <person name="Stock P."/>
            <person name="Goodrich-Blair H."/>
        </authorList>
    </citation>
    <scope>NUCLEOTIDE SEQUENCE [LARGE SCALE GENOMIC DNA]</scope>
    <source>
        <strain evidence="2">Feltiae Moldova</strain>
    </source>
</reference>
<evidence type="ECO:0000256" key="1">
    <source>
        <dbReference type="SAM" id="SignalP"/>
    </source>
</evidence>
<evidence type="ECO:0000313" key="3">
    <source>
        <dbReference type="Proteomes" id="UP000028487"/>
    </source>
</evidence>
<feature type="signal peptide" evidence="1">
    <location>
        <begin position="1"/>
        <end position="33"/>
    </location>
</feature>
<organism evidence="2 3">
    <name type="scientific">Xenorhabdus bovienii str. feltiae Moldova</name>
    <dbReference type="NCBI Taxonomy" id="1398200"/>
    <lineage>
        <taxon>Bacteria</taxon>
        <taxon>Pseudomonadati</taxon>
        <taxon>Pseudomonadota</taxon>
        <taxon>Gammaproteobacteria</taxon>
        <taxon>Enterobacterales</taxon>
        <taxon>Morganellaceae</taxon>
        <taxon>Xenorhabdus</taxon>
    </lineage>
</organism>
<feature type="chain" id="PRO_5001721723" evidence="1">
    <location>
        <begin position="34"/>
        <end position="253"/>
    </location>
</feature>
<dbReference type="RefSeq" id="WP_051863077.1">
    <property type="nucleotide sequence ID" value="NZ_CAWLWD010000181.1"/>
</dbReference>
<dbReference type="NCBIfam" id="TIGR02780">
    <property type="entry name" value="TrbJ_Ti"/>
    <property type="match status" value="1"/>
</dbReference>